<proteinExistence type="predicted"/>
<sequence>MVWLDSREAAQSCPRAQGRLGNRETRYERGLRVKSAEAVEIEDAVRAVLRDVLGLNPERVAAFDDNTPLFGALPELDSMAVAGLLTEIEDRLGIIIDDDEVDGEMLESFGHLVGFATAKALG</sequence>
<protein>
    <submittedName>
        <fullName evidence="2">Acyl carrier protein</fullName>
    </submittedName>
</protein>
<evidence type="ECO:0000259" key="1">
    <source>
        <dbReference type="PROSITE" id="PS50075"/>
    </source>
</evidence>
<keyword evidence="3" id="KW-1185">Reference proteome</keyword>
<dbReference type="Gene3D" id="1.10.1200.10">
    <property type="entry name" value="ACP-like"/>
    <property type="match status" value="1"/>
</dbReference>
<dbReference type="SUPFAM" id="SSF47336">
    <property type="entry name" value="ACP-like"/>
    <property type="match status" value="1"/>
</dbReference>
<dbReference type="OrthoDB" id="2626117at2"/>
<comment type="caution">
    <text evidence="2">The sequence shown here is derived from an EMBL/GenBank/DDBJ whole genome shotgun (WGS) entry which is preliminary data.</text>
</comment>
<gene>
    <name evidence="2" type="ORF">D3876_15165</name>
</gene>
<evidence type="ECO:0000313" key="2">
    <source>
        <dbReference type="EMBL" id="RJF91430.1"/>
    </source>
</evidence>
<dbReference type="AlphaFoldDB" id="A0A418WN50"/>
<dbReference type="InterPro" id="IPR009081">
    <property type="entry name" value="PP-bd_ACP"/>
</dbReference>
<name>A0A418WN50_9SPHN</name>
<accession>A0A418WN50</accession>
<dbReference type="Proteomes" id="UP000286100">
    <property type="component" value="Unassembled WGS sequence"/>
</dbReference>
<evidence type="ECO:0000313" key="3">
    <source>
        <dbReference type="Proteomes" id="UP000286100"/>
    </source>
</evidence>
<feature type="domain" description="Carrier" evidence="1">
    <location>
        <begin position="39"/>
        <end position="120"/>
    </location>
</feature>
<dbReference type="InterPro" id="IPR036736">
    <property type="entry name" value="ACP-like_sf"/>
</dbReference>
<dbReference type="EMBL" id="QYUM01000003">
    <property type="protein sequence ID" value="RJF91430.1"/>
    <property type="molecule type" value="Genomic_DNA"/>
</dbReference>
<reference evidence="2 3" key="1">
    <citation type="submission" date="2018-09" db="EMBL/GenBank/DDBJ databases">
        <authorList>
            <person name="Zhu H."/>
        </authorList>
    </citation>
    <scope>NUCLEOTIDE SEQUENCE [LARGE SCALE GENOMIC DNA]</scope>
    <source>
        <strain evidence="2 3">K2R01-6</strain>
    </source>
</reference>
<organism evidence="2 3">
    <name type="scientific">Sphingomonas cavernae</name>
    <dbReference type="NCBI Taxonomy" id="2320861"/>
    <lineage>
        <taxon>Bacteria</taxon>
        <taxon>Pseudomonadati</taxon>
        <taxon>Pseudomonadota</taxon>
        <taxon>Alphaproteobacteria</taxon>
        <taxon>Sphingomonadales</taxon>
        <taxon>Sphingomonadaceae</taxon>
        <taxon>Sphingomonas</taxon>
    </lineage>
</organism>
<dbReference type="Pfam" id="PF00550">
    <property type="entry name" value="PP-binding"/>
    <property type="match status" value="1"/>
</dbReference>
<dbReference type="PROSITE" id="PS50075">
    <property type="entry name" value="CARRIER"/>
    <property type="match status" value="1"/>
</dbReference>